<evidence type="ECO:0000256" key="1">
    <source>
        <dbReference type="SAM" id="MobiDB-lite"/>
    </source>
</evidence>
<dbReference type="Proteomes" id="UP000789405">
    <property type="component" value="Unassembled WGS sequence"/>
</dbReference>
<sequence>MADAGNKSLGEGIACEQLGSRNSGSNREEDKVKKAKATLKPEFSYRQD</sequence>
<comment type="caution">
    <text evidence="2">The sequence shown here is derived from an EMBL/GenBank/DDBJ whole genome shotgun (WGS) entry which is preliminary data.</text>
</comment>
<evidence type="ECO:0000313" key="3">
    <source>
        <dbReference type="Proteomes" id="UP000789405"/>
    </source>
</evidence>
<feature type="region of interest" description="Disordered" evidence="1">
    <location>
        <begin position="1"/>
        <end position="48"/>
    </location>
</feature>
<name>A0A9N9EN43_9GLOM</name>
<gene>
    <name evidence="2" type="ORF">DERYTH_LOCUS12101</name>
</gene>
<organism evidence="2 3">
    <name type="scientific">Dentiscutata erythropus</name>
    <dbReference type="NCBI Taxonomy" id="1348616"/>
    <lineage>
        <taxon>Eukaryota</taxon>
        <taxon>Fungi</taxon>
        <taxon>Fungi incertae sedis</taxon>
        <taxon>Mucoromycota</taxon>
        <taxon>Glomeromycotina</taxon>
        <taxon>Glomeromycetes</taxon>
        <taxon>Diversisporales</taxon>
        <taxon>Gigasporaceae</taxon>
        <taxon>Dentiscutata</taxon>
    </lineage>
</organism>
<accession>A0A9N9EN43</accession>
<protein>
    <submittedName>
        <fullName evidence="2">25341_t:CDS:1</fullName>
    </submittedName>
</protein>
<reference evidence="2" key="1">
    <citation type="submission" date="2021-06" db="EMBL/GenBank/DDBJ databases">
        <authorList>
            <person name="Kallberg Y."/>
            <person name="Tangrot J."/>
            <person name="Rosling A."/>
        </authorList>
    </citation>
    <scope>NUCLEOTIDE SEQUENCE</scope>
    <source>
        <strain evidence="2">MA453B</strain>
    </source>
</reference>
<keyword evidence="3" id="KW-1185">Reference proteome</keyword>
<proteinExistence type="predicted"/>
<dbReference type="EMBL" id="CAJVPY010007789">
    <property type="protein sequence ID" value="CAG8685823.1"/>
    <property type="molecule type" value="Genomic_DNA"/>
</dbReference>
<evidence type="ECO:0000313" key="2">
    <source>
        <dbReference type="EMBL" id="CAG8685823.1"/>
    </source>
</evidence>
<dbReference type="AlphaFoldDB" id="A0A9N9EN43"/>